<reference evidence="1" key="2">
    <citation type="submission" date="2025-08" db="UniProtKB">
        <authorList>
            <consortium name="Ensembl"/>
        </authorList>
    </citation>
    <scope>IDENTIFICATION</scope>
</reference>
<dbReference type="GeneTree" id="ENSGT01150000286916"/>
<dbReference type="Ensembl" id="ENSCJAT00000123299.1">
    <property type="protein sequence ID" value="ENSCJAP00000086483.1"/>
    <property type="gene ID" value="ENSCJAG00000072646.1"/>
</dbReference>
<name>A0A8I3W4Q1_CALJA</name>
<organism evidence="1 2">
    <name type="scientific">Callithrix jacchus</name>
    <name type="common">White-tufted-ear marmoset</name>
    <name type="synonym">Simia Jacchus</name>
    <dbReference type="NCBI Taxonomy" id="9483"/>
    <lineage>
        <taxon>Eukaryota</taxon>
        <taxon>Metazoa</taxon>
        <taxon>Chordata</taxon>
        <taxon>Craniata</taxon>
        <taxon>Vertebrata</taxon>
        <taxon>Euteleostomi</taxon>
        <taxon>Mammalia</taxon>
        <taxon>Eutheria</taxon>
        <taxon>Euarchontoglires</taxon>
        <taxon>Primates</taxon>
        <taxon>Haplorrhini</taxon>
        <taxon>Platyrrhini</taxon>
        <taxon>Cebidae</taxon>
        <taxon>Callitrichinae</taxon>
        <taxon>Callithrix</taxon>
        <taxon>Callithrix</taxon>
    </lineage>
</organism>
<accession>A0A8I3W4Q1</accession>
<proteinExistence type="predicted"/>
<keyword evidence="2" id="KW-1185">Reference proteome</keyword>
<evidence type="ECO:0000313" key="1">
    <source>
        <dbReference type="Ensembl" id="ENSCJAP00000086483.1"/>
    </source>
</evidence>
<reference evidence="1 2" key="1">
    <citation type="submission" date="2009-03" db="EMBL/GenBank/DDBJ databases">
        <authorList>
            <person name="Warren W."/>
            <person name="Ye L."/>
            <person name="Minx P."/>
            <person name="Worley K."/>
            <person name="Gibbs R."/>
            <person name="Wilson R.K."/>
        </authorList>
    </citation>
    <scope>NUCLEOTIDE SEQUENCE [LARGE SCALE GENOMIC DNA]</scope>
</reference>
<dbReference type="Proteomes" id="UP000008225">
    <property type="component" value="Chromosome 2"/>
</dbReference>
<dbReference type="AlphaFoldDB" id="A0A8I3W4Q1"/>
<sequence>MFIAALFTIAKTWNQPKCPLIIDWIGKMWHIYTMEYYAAIRNDEFVLFVGTWMNLENIILSKLTQEQKMKHRIFSLIGIPRGYELRGKRIKWNGHERVLLETVAWRETIRQQKWNTE</sequence>
<protein>
    <recommendedName>
        <fullName evidence="3">DUF1725 domain-containing protein</fullName>
    </recommendedName>
</protein>
<evidence type="ECO:0000313" key="2">
    <source>
        <dbReference type="Proteomes" id="UP000008225"/>
    </source>
</evidence>
<reference evidence="1" key="3">
    <citation type="submission" date="2025-09" db="UniProtKB">
        <authorList>
            <consortium name="Ensembl"/>
        </authorList>
    </citation>
    <scope>IDENTIFICATION</scope>
</reference>
<evidence type="ECO:0008006" key="3">
    <source>
        <dbReference type="Google" id="ProtNLM"/>
    </source>
</evidence>